<reference evidence="3" key="1">
    <citation type="journal article" date="2020" name="Stud. Mycol.">
        <title>101 Dothideomycetes genomes: a test case for predicting lifestyles and emergence of pathogens.</title>
        <authorList>
            <person name="Haridas S."/>
            <person name="Albert R."/>
            <person name="Binder M."/>
            <person name="Bloem J."/>
            <person name="Labutti K."/>
            <person name="Salamov A."/>
            <person name="Andreopoulos B."/>
            <person name="Baker S."/>
            <person name="Barry K."/>
            <person name="Bills G."/>
            <person name="Bluhm B."/>
            <person name="Cannon C."/>
            <person name="Castanera R."/>
            <person name="Culley D."/>
            <person name="Daum C."/>
            <person name="Ezra D."/>
            <person name="Gonzalez J."/>
            <person name="Henrissat B."/>
            <person name="Kuo A."/>
            <person name="Liang C."/>
            <person name="Lipzen A."/>
            <person name="Lutzoni F."/>
            <person name="Magnuson J."/>
            <person name="Mondo S."/>
            <person name="Nolan M."/>
            <person name="Ohm R."/>
            <person name="Pangilinan J."/>
            <person name="Park H.-J."/>
            <person name="Ramirez L."/>
            <person name="Alfaro M."/>
            <person name="Sun H."/>
            <person name="Tritt A."/>
            <person name="Yoshinaga Y."/>
            <person name="Zwiers L.-H."/>
            <person name="Turgeon B."/>
            <person name="Goodwin S."/>
            <person name="Spatafora J."/>
            <person name="Crous P."/>
            <person name="Grigoriev I."/>
        </authorList>
    </citation>
    <scope>NUCLEOTIDE SEQUENCE</scope>
    <source>
        <strain evidence="3">CBS 123094</strain>
    </source>
</reference>
<proteinExistence type="predicted"/>
<dbReference type="EMBL" id="ML977557">
    <property type="protein sequence ID" value="KAF2007597.1"/>
    <property type="molecule type" value="Genomic_DNA"/>
</dbReference>
<evidence type="ECO:0000313" key="4">
    <source>
        <dbReference type="Proteomes" id="UP000799779"/>
    </source>
</evidence>
<dbReference type="Proteomes" id="UP000799779">
    <property type="component" value="Unassembled WGS sequence"/>
</dbReference>
<feature type="compositionally biased region" description="Polar residues" evidence="1">
    <location>
        <begin position="172"/>
        <end position="186"/>
    </location>
</feature>
<organism evidence="3 4">
    <name type="scientific">Amniculicola lignicola CBS 123094</name>
    <dbReference type="NCBI Taxonomy" id="1392246"/>
    <lineage>
        <taxon>Eukaryota</taxon>
        <taxon>Fungi</taxon>
        <taxon>Dikarya</taxon>
        <taxon>Ascomycota</taxon>
        <taxon>Pezizomycotina</taxon>
        <taxon>Dothideomycetes</taxon>
        <taxon>Pleosporomycetidae</taxon>
        <taxon>Pleosporales</taxon>
        <taxon>Amniculicolaceae</taxon>
        <taxon>Amniculicola</taxon>
    </lineage>
</organism>
<feature type="compositionally biased region" description="Basic and acidic residues" evidence="1">
    <location>
        <begin position="205"/>
        <end position="215"/>
    </location>
</feature>
<dbReference type="CDD" id="cd22249">
    <property type="entry name" value="UDM1_RNF168_RNF169-like"/>
    <property type="match status" value="1"/>
</dbReference>
<feature type="region of interest" description="Disordered" evidence="1">
    <location>
        <begin position="232"/>
        <end position="289"/>
    </location>
</feature>
<feature type="compositionally biased region" description="Low complexity" evidence="1">
    <location>
        <begin position="365"/>
        <end position="378"/>
    </location>
</feature>
<accession>A0A6A5X3X4</accession>
<name>A0A6A5X3X4_9PLEO</name>
<evidence type="ECO:0000256" key="1">
    <source>
        <dbReference type="SAM" id="MobiDB-lite"/>
    </source>
</evidence>
<keyword evidence="2" id="KW-0732">Signal</keyword>
<keyword evidence="4" id="KW-1185">Reference proteome</keyword>
<feature type="compositionally biased region" description="Polar residues" evidence="1">
    <location>
        <begin position="267"/>
        <end position="279"/>
    </location>
</feature>
<feature type="signal peptide" evidence="2">
    <location>
        <begin position="1"/>
        <end position="23"/>
    </location>
</feature>
<sequence>MRSLVTTIVLLAISALLFHLVKKQGEQRKEDEQTKQQKEAKRDEEAKQERAALSDEIMKLKAKVELQEKKIRLGSQAANEACQLSQVSKQDIQDIQMDIDRNKRTNKRLNHRLGASEEKIKTLEKIPPCKGHDCVASRAGLSTAAASEVARIAEEKFATMKDLFMKEMVASESSRQYLDGETQTMTEDVRPSTPENLPNHPPQPKPEHDIGVGKASDEKIASPAAVPIQKISFTATASPRPSDFIPYKKKKSNHEEDASIPNPPAPTSSMLVSPGSSLLNKRRPSPEANEDIEKEHLENRQMSLTAQIAAIPQNTPPAPPTISTATVHLDDKMDIDEEPTSAGMSKQEPSNEQLQATPAIAISPTVDSTTNDSVTTAAQGSSSVRALDPPATTSSSTTVATTFRPDGNLPFHCLPSDMNPAAGSAVSNGERTSGAMWIYLVISDIFAREASNNRPWVDDGKIRRMAMITERAAYRRVGSPAYGNTYAEVINKVATKFKGETASVDGMAGFIQTRMQSYEKWKPDEYDPICKGNTDEDIDPMALVPLSSITTMVDMEMRYRCVMTVYHCLVESLKKCGVDPDRNVCIDIAQTMDSKICKGCHTTAEYKRVLDRDELAWKEYQNAGWGGALATKKLYEDRKAELEEL</sequence>
<protein>
    <submittedName>
        <fullName evidence="3">Uncharacterized protein</fullName>
    </submittedName>
</protein>
<feature type="region of interest" description="Disordered" evidence="1">
    <location>
        <begin position="26"/>
        <end position="50"/>
    </location>
</feature>
<feature type="chain" id="PRO_5025379962" evidence="2">
    <location>
        <begin position="24"/>
        <end position="645"/>
    </location>
</feature>
<evidence type="ECO:0000313" key="3">
    <source>
        <dbReference type="EMBL" id="KAF2007597.1"/>
    </source>
</evidence>
<gene>
    <name evidence="3" type="ORF">P154DRAFT_529189</name>
</gene>
<dbReference type="AlphaFoldDB" id="A0A6A5X3X4"/>
<evidence type="ECO:0000256" key="2">
    <source>
        <dbReference type="SAM" id="SignalP"/>
    </source>
</evidence>
<feature type="compositionally biased region" description="Low complexity" evidence="1">
    <location>
        <begin position="391"/>
        <end position="401"/>
    </location>
</feature>
<feature type="region of interest" description="Disordered" evidence="1">
    <location>
        <begin position="172"/>
        <end position="215"/>
    </location>
</feature>
<feature type="region of interest" description="Disordered" evidence="1">
    <location>
        <begin position="365"/>
        <end position="401"/>
    </location>
</feature>